<dbReference type="EMBL" id="ANOH01000299">
    <property type="protein sequence ID" value="EMI54129.1"/>
    <property type="molecule type" value="Genomic_DNA"/>
</dbReference>
<gene>
    <name evidence="1" type="ORF">RSSM_04443</name>
</gene>
<reference evidence="1 2" key="1">
    <citation type="journal article" date="2013" name="Mar. Genomics">
        <title>Expression of sulfatases in Rhodopirellula baltica and the diversity of sulfatases in the genus Rhodopirellula.</title>
        <authorList>
            <person name="Wegner C.E."/>
            <person name="Richter-Heitmann T."/>
            <person name="Klindworth A."/>
            <person name="Klockow C."/>
            <person name="Richter M."/>
            <person name="Achstetter T."/>
            <person name="Glockner F.O."/>
            <person name="Harder J."/>
        </authorList>
    </citation>
    <scope>NUCLEOTIDE SEQUENCE [LARGE SCALE GENOMIC DNA]</scope>
    <source>
        <strain evidence="1 2">SM41</strain>
    </source>
</reference>
<dbReference type="PATRIC" id="fig|1263870.3.peg.4703"/>
<accession>M5TYL7</accession>
<evidence type="ECO:0000313" key="1">
    <source>
        <dbReference type="EMBL" id="EMI54129.1"/>
    </source>
</evidence>
<keyword evidence="2" id="KW-1185">Reference proteome</keyword>
<sequence>MFEEWPNCIGVLFQAGHKNYPTLIAKHKGGDVNIRASYILTANDVILSGLIVKRSGSQIPELVVGTLVATLVVRGGLGIMIDVRMETSAP</sequence>
<protein>
    <submittedName>
        <fullName evidence="1">Uncharacterized protein</fullName>
    </submittedName>
</protein>
<proteinExistence type="predicted"/>
<comment type="caution">
    <text evidence="1">The sequence shown here is derived from an EMBL/GenBank/DDBJ whole genome shotgun (WGS) entry which is preliminary data.</text>
</comment>
<organism evidence="1 2">
    <name type="scientific">Rhodopirellula sallentina SM41</name>
    <dbReference type="NCBI Taxonomy" id="1263870"/>
    <lineage>
        <taxon>Bacteria</taxon>
        <taxon>Pseudomonadati</taxon>
        <taxon>Planctomycetota</taxon>
        <taxon>Planctomycetia</taxon>
        <taxon>Pirellulales</taxon>
        <taxon>Pirellulaceae</taxon>
        <taxon>Rhodopirellula</taxon>
    </lineage>
</organism>
<dbReference type="AlphaFoldDB" id="M5TYL7"/>
<evidence type="ECO:0000313" key="2">
    <source>
        <dbReference type="Proteomes" id="UP000011885"/>
    </source>
</evidence>
<dbReference type="Proteomes" id="UP000011885">
    <property type="component" value="Unassembled WGS sequence"/>
</dbReference>
<dbReference type="RefSeq" id="WP_008683059.1">
    <property type="nucleotide sequence ID" value="NZ_ANOH01000299.1"/>
</dbReference>
<name>M5TYL7_9BACT</name>